<dbReference type="Proteomes" id="UP001165308">
    <property type="component" value="Unassembled WGS sequence"/>
</dbReference>
<dbReference type="EMBL" id="JAMJPJ010000030">
    <property type="protein sequence ID" value="MCL7931157.1"/>
    <property type="molecule type" value="Genomic_DNA"/>
</dbReference>
<organism evidence="2 3">
    <name type="scientific">Halomonas llamarensis</name>
    <dbReference type="NCBI Taxonomy" id="2945104"/>
    <lineage>
        <taxon>Bacteria</taxon>
        <taxon>Pseudomonadati</taxon>
        <taxon>Pseudomonadota</taxon>
        <taxon>Gammaproteobacteria</taxon>
        <taxon>Oceanospirillales</taxon>
        <taxon>Halomonadaceae</taxon>
        <taxon>Halomonas</taxon>
    </lineage>
</organism>
<comment type="caution">
    <text evidence="2">The sequence shown here is derived from an EMBL/GenBank/DDBJ whole genome shotgun (WGS) entry which is preliminary data.</text>
</comment>
<evidence type="ECO:0000313" key="2">
    <source>
        <dbReference type="EMBL" id="MCL7931157.1"/>
    </source>
</evidence>
<accession>A0ABT0STN6</accession>
<name>A0ABT0STN6_9GAMM</name>
<protein>
    <recommendedName>
        <fullName evidence="4">Alginate export domain-containing protein</fullName>
    </recommendedName>
</protein>
<evidence type="ECO:0000313" key="3">
    <source>
        <dbReference type="Proteomes" id="UP001165308"/>
    </source>
</evidence>
<keyword evidence="3" id="KW-1185">Reference proteome</keyword>
<gene>
    <name evidence="2" type="ORF">M8006_14405</name>
</gene>
<proteinExistence type="predicted"/>
<evidence type="ECO:0008006" key="4">
    <source>
        <dbReference type="Google" id="ProtNLM"/>
    </source>
</evidence>
<evidence type="ECO:0000256" key="1">
    <source>
        <dbReference type="SAM" id="SignalP"/>
    </source>
</evidence>
<keyword evidence="1" id="KW-0732">Signal</keyword>
<feature type="chain" id="PRO_5046388195" description="Alginate export domain-containing protein" evidence="1">
    <location>
        <begin position="25"/>
        <end position="400"/>
    </location>
</feature>
<sequence>MFSVIQNRRIWLAALVALSAPAGACGLPAGTLALQTNQFQDEPRWRGQTSGKTTSRARLEVECLVRLGDRSGIDMDLYGDYDTVSDDAWVDPYDLHLYKELDNATLAVGYQQKPMGYLEAENPNGLYNPKSYREGPFDERPQGRLALGAIYRQPSLRLHVDVMPQKQHEEWAEPEGRFRRGGFVVTDEHYADDTDVSAQIRLDYFASDWEITAMAWRGLSPQATITPNTQQPGTVTENYELIHQAGISALYLVNNWSLKADAYYRSSSQRDVVSLAPGLAWNFFSVLDTRIDVEMFLEGYFLDSKNDTGKEAPPPTSFDEDVYFGTQINFNGNRNSRLRLGMIHDVAKGSTSTQLEIKQALLPQLEYEAGLEWFAPNEQDSGQLGFENDSHAYLNFIWYY</sequence>
<feature type="signal peptide" evidence="1">
    <location>
        <begin position="1"/>
        <end position="24"/>
    </location>
</feature>
<dbReference type="RefSeq" id="WP_250083372.1">
    <property type="nucleotide sequence ID" value="NZ_JAMJPJ010000030.1"/>
</dbReference>
<reference evidence="2" key="1">
    <citation type="submission" date="2022-05" db="EMBL/GenBank/DDBJ databases">
        <title>Halomonas geminus sp. nov. and Halomonas llamarensis sp. nov. isolated from high-altitude salars of the Atacama Desert.</title>
        <authorList>
            <person name="Hintersatz C."/>
            <person name="Rojas L.A."/>
            <person name="Wei T.-S."/>
            <person name="Kutschke S."/>
            <person name="Lehmann F."/>
            <person name="Jain R."/>
            <person name="Pollmann K."/>
        </authorList>
    </citation>
    <scope>NUCLEOTIDE SEQUENCE</scope>
    <source>
        <strain evidence="2">ATCHA</strain>
    </source>
</reference>